<dbReference type="Gene3D" id="2.170.150.40">
    <property type="entry name" value="Domain of unknown function (DUF427)"/>
    <property type="match status" value="1"/>
</dbReference>
<protein>
    <recommendedName>
        <fullName evidence="1">DUF427 domain-containing protein</fullName>
    </recommendedName>
</protein>
<name>A0A0M7BDH9_9RHOB</name>
<dbReference type="InterPro" id="IPR007361">
    <property type="entry name" value="DUF427"/>
</dbReference>
<dbReference type="OrthoDB" id="9815163at2"/>
<accession>A0A0M7BDH9</accession>
<dbReference type="PANTHER" id="PTHR34310">
    <property type="entry name" value="DUF427 DOMAIN PROTEIN (AFU_ORTHOLOGUE AFUA_3G02220)"/>
    <property type="match status" value="1"/>
</dbReference>
<sequence>MANIEIAPATGIWSVRTTDGVLVESRNALALVEDGGPAVIYFPREDVAMALLEPSQTHTQCPHKGEASYFTYVGQSDRIDDAAWSYEHVMKADAKPIEGYLAFYDTKVTVEHI</sequence>
<keyword evidence="3" id="KW-1185">Reference proteome</keyword>
<dbReference type="InterPro" id="IPR038694">
    <property type="entry name" value="DUF427_sf"/>
</dbReference>
<reference evidence="2 3" key="1">
    <citation type="submission" date="2015-09" db="EMBL/GenBank/DDBJ databases">
        <authorList>
            <person name="Jackson K.R."/>
            <person name="Lunt B.L."/>
            <person name="Fisher J.N.B."/>
            <person name="Gardner A.V."/>
            <person name="Bailey M.E."/>
            <person name="Deus L.M."/>
            <person name="Earl A.S."/>
            <person name="Gibby P.D."/>
            <person name="Hartmann K.A."/>
            <person name="Liu J.E."/>
            <person name="Manci A.M."/>
            <person name="Nielsen D.A."/>
            <person name="Solomon M.B."/>
            <person name="Breakwell D.P."/>
            <person name="Burnett S.H."/>
            <person name="Grose J.H."/>
        </authorList>
    </citation>
    <scope>NUCLEOTIDE SEQUENCE [LARGE SCALE GENOMIC DNA]</scope>
    <source>
        <strain evidence="2 3">CECT 7799</strain>
    </source>
</reference>
<dbReference type="RefSeq" id="WP_055664305.1">
    <property type="nucleotide sequence ID" value="NZ_CYPR01000199.1"/>
</dbReference>
<dbReference type="STRING" id="313367.JSE7799_02969"/>
<dbReference type="EMBL" id="CYPR01000199">
    <property type="protein sequence ID" value="CUH40239.1"/>
    <property type="molecule type" value="Genomic_DNA"/>
</dbReference>
<organism evidence="2 3">
    <name type="scientific">Jannaschia seosinensis</name>
    <dbReference type="NCBI Taxonomy" id="313367"/>
    <lineage>
        <taxon>Bacteria</taxon>
        <taxon>Pseudomonadati</taxon>
        <taxon>Pseudomonadota</taxon>
        <taxon>Alphaproteobacteria</taxon>
        <taxon>Rhodobacterales</taxon>
        <taxon>Roseobacteraceae</taxon>
        <taxon>Jannaschia</taxon>
    </lineage>
</organism>
<dbReference type="PANTHER" id="PTHR34310:SF9">
    <property type="entry name" value="BLR5716 PROTEIN"/>
    <property type="match status" value="1"/>
</dbReference>
<evidence type="ECO:0000313" key="3">
    <source>
        <dbReference type="Proteomes" id="UP000049455"/>
    </source>
</evidence>
<dbReference type="AlphaFoldDB" id="A0A0M7BDH9"/>
<evidence type="ECO:0000313" key="2">
    <source>
        <dbReference type="EMBL" id="CUH40239.1"/>
    </source>
</evidence>
<proteinExistence type="predicted"/>
<feature type="domain" description="DUF427" evidence="1">
    <location>
        <begin position="14"/>
        <end position="105"/>
    </location>
</feature>
<dbReference type="Proteomes" id="UP000049455">
    <property type="component" value="Unassembled WGS sequence"/>
</dbReference>
<evidence type="ECO:0000259" key="1">
    <source>
        <dbReference type="Pfam" id="PF04248"/>
    </source>
</evidence>
<dbReference type="Pfam" id="PF04248">
    <property type="entry name" value="NTP_transf_9"/>
    <property type="match status" value="1"/>
</dbReference>
<gene>
    <name evidence="2" type="ORF">JSE7799_02969</name>
</gene>